<accession>A0A1R2CDX6</accession>
<dbReference type="EMBL" id="MPUH01000183">
    <property type="protein sequence ID" value="OMJ87203.1"/>
    <property type="molecule type" value="Genomic_DNA"/>
</dbReference>
<dbReference type="SUPFAM" id="SSF81296">
    <property type="entry name" value="E set domains"/>
    <property type="match status" value="1"/>
</dbReference>
<feature type="signal peptide" evidence="1">
    <location>
        <begin position="1"/>
        <end position="16"/>
    </location>
</feature>
<protein>
    <recommendedName>
        <fullName evidence="2">MD-2-related lipid-recognition domain-containing protein</fullName>
    </recommendedName>
</protein>
<dbReference type="Pfam" id="PF02221">
    <property type="entry name" value="E1_DerP2_DerF2"/>
    <property type="match status" value="1"/>
</dbReference>
<evidence type="ECO:0000256" key="1">
    <source>
        <dbReference type="SAM" id="SignalP"/>
    </source>
</evidence>
<feature type="chain" id="PRO_5012028729" description="MD-2-related lipid-recognition domain-containing protein" evidence="1">
    <location>
        <begin position="17"/>
        <end position="137"/>
    </location>
</feature>
<evidence type="ECO:0000313" key="4">
    <source>
        <dbReference type="Proteomes" id="UP000187209"/>
    </source>
</evidence>
<evidence type="ECO:0000259" key="2">
    <source>
        <dbReference type="SMART" id="SM00737"/>
    </source>
</evidence>
<dbReference type="OrthoDB" id="6409159at2759"/>
<evidence type="ECO:0000313" key="3">
    <source>
        <dbReference type="EMBL" id="OMJ87203.1"/>
    </source>
</evidence>
<dbReference type="InterPro" id="IPR003172">
    <property type="entry name" value="ML_dom"/>
</dbReference>
<keyword evidence="1" id="KW-0732">Signal</keyword>
<reference evidence="3 4" key="1">
    <citation type="submission" date="2016-11" db="EMBL/GenBank/DDBJ databases">
        <title>The macronuclear genome of Stentor coeruleus: a giant cell with tiny introns.</title>
        <authorList>
            <person name="Slabodnick M."/>
            <person name="Ruby J.G."/>
            <person name="Reiff S.B."/>
            <person name="Swart E.C."/>
            <person name="Gosai S."/>
            <person name="Prabakaran S."/>
            <person name="Witkowska E."/>
            <person name="Larue G.E."/>
            <person name="Fisher S."/>
            <person name="Freeman R.M."/>
            <person name="Gunawardena J."/>
            <person name="Chu W."/>
            <person name="Stover N.A."/>
            <person name="Gregory B.D."/>
            <person name="Nowacki M."/>
            <person name="Derisi J."/>
            <person name="Roy S.W."/>
            <person name="Marshall W.F."/>
            <person name="Sood P."/>
        </authorList>
    </citation>
    <scope>NUCLEOTIDE SEQUENCE [LARGE SCALE GENOMIC DNA]</scope>
    <source>
        <strain evidence="3">WM001</strain>
    </source>
</reference>
<dbReference type="SMART" id="SM00737">
    <property type="entry name" value="ML"/>
    <property type="match status" value="1"/>
</dbReference>
<feature type="domain" description="MD-2-related lipid-recognition" evidence="2">
    <location>
        <begin position="24"/>
        <end position="135"/>
    </location>
</feature>
<proteinExistence type="predicted"/>
<organism evidence="3 4">
    <name type="scientific">Stentor coeruleus</name>
    <dbReference type="NCBI Taxonomy" id="5963"/>
    <lineage>
        <taxon>Eukaryota</taxon>
        <taxon>Sar</taxon>
        <taxon>Alveolata</taxon>
        <taxon>Ciliophora</taxon>
        <taxon>Postciliodesmatophora</taxon>
        <taxon>Heterotrichea</taxon>
        <taxon>Heterotrichida</taxon>
        <taxon>Stentoridae</taxon>
        <taxon>Stentor</taxon>
    </lineage>
</organism>
<dbReference type="AlphaFoldDB" id="A0A1R2CDX6"/>
<name>A0A1R2CDX6_9CILI</name>
<gene>
    <name evidence="3" type="ORF">SteCoe_11128</name>
</gene>
<dbReference type="InterPro" id="IPR014756">
    <property type="entry name" value="Ig_E-set"/>
</dbReference>
<comment type="caution">
    <text evidence="3">The sequence shown here is derived from an EMBL/GenBank/DDBJ whole genome shotgun (WGS) entry which is preliminary data.</text>
</comment>
<sequence>MKVVVVISCLLALASAGGLMAQTGKNCDASLNLFTMNSFDVTPWPPHKNTNLVMVMSGTMNQAETLKSMEIFVIYNGANFYHESVAESGTYAAGATANITFKVYLPFIAPSGNYGVQVKLTNTAGAFLNCWEVDFTL</sequence>
<dbReference type="Proteomes" id="UP000187209">
    <property type="component" value="Unassembled WGS sequence"/>
</dbReference>
<keyword evidence="4" id="KW-1185">Reference proteome</keyword>